<protein>
    <submittedName>
        <fullName evidence="1">Uncharacterized protein</fullName>
    </submittedName>
</protein>
<dbReference type="EMBL" id="JBIMZQ010000067">
    <property type="protein sequence ID" value="KAL3657254.1"/>
    <property type="molecule type" value="Genomic_DNA"/>
</dbReference>
<keyword evidence="2" id="KW-1185">Reference proteome</keyword>
<dbReference type="Proteomes" id="UP001632037">
    <property type="component" value="Unassembled WGS sequence"/>
</dbReference>
<sequence>MALNKQFDLELAATRLPTKKLSGRQRKVPGALTIDDTDFVFEEDGVETTEFIAGRIKSSKLQNGIYKWRVKFDDGDELFYECEEVAEIIVASRRIGLDVTSLNEPSVAEGEKETT</sequence>
<name>A0ABD3ESV1_9STRA</name>
<accession>A0ABD3ESV1</accession>
<reference evidence="1 2" key="1">
    <citation type="submission" date="2024-09" db="EMBL/GenBank/DDBJ databases">
        <title>Genome sequencing and assembly of Phytophthora oleae, isolate VK10A, causative agent of rot of olive drupes.</title>
        <authorList>
            <person name="Conti Taguali S."/>
            <person name="Riolo M."/>
            <person name="La Spada F."/>
            <person name="Cacciola S.O."/>
            <person name="Dionisio G."/>
        </authorList>
    </citation>
    <scope>NUCLEOTIDE SEQUENCE [LARGE SCALE GENOMIC DNA]</scope>
    <source>
        <strain evidence="1 2">VK10A</strain>
    </source>
</reference>
<evidence type="ECO:0000313" key="2">
    <source>
        <dbReference type="Proteomes" id="UP001632037"/>
    </source>
</evidence>
<comment type="caution">
    <text evidence="1">The sequence shown here is derived from an EMBL/GenBank/DDBJ whole genome shotgun (WGS) entry which is preliminary data.</text>
</comment>
<gene>
    <name evidence="1" type="ORF">V7S43_017914</name>
</gene>
<dbReference type="AlphaFoldDB" id="A0ABD3ESV1"/>
<evidence type="ECO:0000313" key="1">
    <source>
        <dbReference type="EMBL" id="KAL3657254.1"/>
    </source>
</evidence>
<proteinExistence type="predicted"/>
<organism evidence="1 2">
    <name type="scientific">Phytophthora oleae</name>
    <dbReference type="NCBI Taxonomy" id="2107226"/>
    <lineage>
        <taxon>Eukaryota</taxon>
        <taxon>Sar</taxon>
        <taxon>Stramenopiles</taxon>
        <taxon>Oomycota</taxon>
        <taxon>Peronosporomycetes</taxon>
        <taxon>Peronosporales</taxon>
        <taxon>Peronosporaceae</taxon>
        <taxon>Phytophthora</taxon>
    </lineage>
</organism>